<name>A0A6C0ADQ1_9ZZZZ</name>
<proteinExistence type="predicted"/>
<protein>
    <submittedName>
        <fullName evidence="1">Uncharacterized protein</fullName>
    </submittedName>
</protein>
<dbReference type="EMBL" id="MN740552">
    <property type="protein sequence ID" value="QHS77525.1"/>
    <property type="molecule type" value="Genomic_DNA"/>
</dbReference>
<evidence type="ECO:0000313" key="1">
    <source>
        <dbReference type="EMBL" id="QHS77525.1"/>
    </source>
</evidence>
<sequence>MLTKVNITNEIPSCNIHNAIKEVILKYKLKNTILFTNGKIVLTHNECYLVNNNIVKKVNYIKRIPVDFCGLLIWKSIDSFDQNNYLTRNLIRKHAMNYLSGTISNNLIGIGGEFYGYFVHLKYYKKYIGFTNNLNIFYDSKFNFKLYFPKYKYELYFLNDYSKIKGEYNNSDCVVNLSKIPTSVINFLNKSNFNSIVIISCSQKNGKQLNKLKYKLKSVCNVGEVFIYLYKN</sequence>
<organism evidence="1">
    <name type="scientific">viral metagenome</name>
    <dbReference type="NCBI Taxonomy" id="1070528"/>
    <lineage>
        <taxon>unclassified sequences</taxon>
        <taxon>metagenomes</taxon>
        <taxon>organismal metagenomes</taxon>
    </lineage>
</organism>
<dbReference type="AlphaFoldDB" id="A0A6C0ADQ1"/>
<reference evidence="1" key="1">
    <citation type="journal article" date="2020" name="Nature">
        <title>Giant virus diversity and host interactions through global metagenomics.</title>
        <authorList>
            <person name="Schulz F."/>
            <person name="Roux S."/>
            <person name="Paez-Espino D."/>
            <person name="Jungbluth S."/>
            <person name="Walsh D.A."/>
            <person name="Denef V.J."/>
            <person name="McMahon K.D."/>
            <person name="Konstantinidis K.T."/>
            <person name="Eloe-Fadrosh E.A."/>
            <person name="Kyrpides N.C."/>
            <person name="Woyke T."/>
        </authorList>
    </citation>
    <scope>NUCLEOTIDE SEQUENCE</scope>
    <source>
        <strain evidence="1">GVMAG-S-1004661-13</strain>
    </source>
</reference>
<accession>A0A6C0ADQ1</accession>